<gene>
    <name evidence="15" type="ORF">F7Q92_19575</name>
</gene>
<evidence type="ECO:0000259" key="14">
    <source>
        <dbReference type="PROSITE" id="PS50885"/>
    </source>
</evidence>
<feature type="compositionally biased region" description="Low complexity" evidence="11">
    <location>
        <begin position="25"/>
        <end position="43"/>
    </location>
</feature>
<keyword evidence="8 12" id="KW-1133">Transmembrane helix</keyword>
<dbReference type="SUPFAM" id="SSF47384">
    <property type="entry name" value="Homodimeric domain of signal transducing histidine kinase"/>
    <property type="match status" value="1"/>
</dbReference>
<organism evidence="15 16">
    <name type="scientific">Ideonella dechloratans</name>
    <dbReference type="NCBI Taxonomy" id="36863"/>
    <lineage>
        <taxon>Bacteria</taxon>
        <taxon>Pseudomonadati</taxon>
        <taxon>Pseudomonadota</taxon>
        <taxon>Betaproteobacteria</taxon>
        <taxon>Burkholderiales</taxon>
        <taxon>Sphaerotilaceae</taxon>
        <taxon>Ideonella</taxon>
    </lineage>
</organism>
<keyword evidence="4" id="KW-0597">Phosphoprotein</keyword>
<dbReference type="PANTHER" id="PTHR45436">
    <property type="entry name" value="SENSOR HISTIDINE KINASE YKOH"/>
    <property type="match status" value="1"/>
</dbReference>
<protein>
    <recommendedName>
        <fullName evidence="3">histidine kinase</fullName>
        <ecNumber evidence="3">2.7.13.3</ecNumber>
    </recommendedName>
</protein>
<evidence type="ECO:0000256" key="8">
    <source>
        <dbReference type="ARBA" id="ARBA00022989"/>
    </source>
</evidence>
<evidence type="ECO:0000259" key="13">
    <source>
        <dbReference type="PROSITE" id="PS50109"/>
    </source>
</evidence>
<keyword evidence="7 15" id="KW-0418">Kinase</keyword>
<dbReference type="EMBL" id="VZPB01000074">
    <property type="protein sequence ID" value="KAB0574486.1"/>
    <property type="molecule type" value="Genomic_DNA"/>
</dbReference>
<dbReference type="GO" id="GO:0000155">
    <property type="term" value="F:phosphorelay sensor kinase activity"/>
    <property type="evidence" value="ECO:0007669"/>
    <property type="project" value="InterPro"/>
</dbReference>
<dbReference type="AlphaFoldDB" id="A0A643F7Z4"/>
<dbReference type="SMART" id="SM00387">
    <property type="entry name" value="HATPase_c"/>
    <property type="match status" value="1"/>
</dbReference>
<dbReference type="InterPro" id="IPR003594">
    <property type="entry name" value="HATPase_dom"/>
</dbReference>
<feature type="domain" description="HAMP" evidence="14">
    <location>
        <begin position="234"/>
        <end position="285"/>
    </location>
</feature>
<dbReference type="InterPro" id="IPR005467">
    <property type="entry name" value="His_kinase_dom"/>
</dbReference>
<keyword evidence="10 12" id="KW-0472">Membrane</keyword>
<dbReference type="GO" id="GO:0005886">
    <property type="term" value="C:plasma membrane"/>
    <property type="evidence" value="ECO:0007669"/>
    <property type="project" value="TreeGrafter"/>
</dbReference>
<evidence type="ECO:0000256" key="7">
    <source>
        <dbReference type="ARBA" id="ARBA00022777"/>
    </source>
</evidence>
<comment type="subcellular location">
    <subcellularLocation>
        <location evidence="2">Membrane</location>
    </subcellularLocation>
</comment>
<reference evidence="15 16" key="1">
    <citation type="submission" date="2019-09" db="EMBL/GenBank/DDBJ databases">
        <title>Draft genome sequences of 48 bacterial type strains from the CCUG.</title>
        <authorList>
            <person name="Tunovic T."/>
            <person name="Pineiro-Iglesias B."/>
            <person name="Unosson C."/>
            <person name="Inganas E."/>
            <person name="Ohlen M."/>
            <person name="Cardew S."/>
            <person name="Jensie-Markopoulos S."/>
            <person name="Salva-Serra F."/>
            <person name="Jaen-Luchoro D."/>
            <person name="Karlsson R."/>
            <person name="Svensson-Stadler L."/>
            <person name="Chun J."/>
            <person name="Moore E."/>
        </authorList>
    </citation>
    <scope>NUCLEOTIDE SEQUENCE [LARGE SCALE GENOMIC DNA]</scope>
    <source>
        <strain evidence="15 16">CCUG 30977</strain>
    </source>
</reference>
<comment type="caution">
    <text evidence="15">The sequence shown here is derived from an EMBL/GenBank/DDBJ whole genome shotgun (WGS) entry which is preliminary data.</text>
</comment>
<keyword evidence="5" id="KW-0808">Transferase</keyword>
<dbReference type="Proteomes" id="UP000430120">
    <property type="component" value="Unassembled WGS sequence"/>
</dbReference>
<comment type="catalytic activity">
    <reaction evidence="1">
        <text>ATP + protein L-histidine = ADP + protein N-phospho-L-histidine.</text>
        <dbReference type="EC" id="2.7.13.3"/>
    </reaction>
</comment>
<evidence type="ECO:0000313" key="15">
    <source>
        <dbReference type="EMBL" id="KAB0574486.1"/>
    </source>
</evidence>
<keyword evidence="16" id="KW-1185">Reference proteome</keyword>
<dbReference type="InterPro" id="IPR013727">
    <property type="entry name" value="2CSK_N"/>
</dbReference>
<dbReference type="InterPro" id="IPR003660">
    <property type="entry name" value="HAMP_dom"/>
</dbReference>
<dbReference type="Gene3D" id="3.30.565.10">
    <property type="entry name" value="Histidine kinase-like ATPase, C-terminal domain"/>
    <property type="match status" value="1"/>
</dbReference>
<feature type="region of interest" description="Disordered" evidence="11">
    <location>
        <begin position="1"/>
        <end position="44"/>
    </location>
</feature>
<feature type="transmembrane region" description="Helical" evidence="12">
    <location>
        <begin position="210"/>
        <end position="233"/>
    </location>
</feature>
<dbReference type="Gene3D" id="1.10.287.130">
    <property type="match status" value="1"/>
</dbReference>
<feature type="domain" description="Histidine kinase" evidence="13">
    <location>
        <begin position="293"/>
        <end position="506"/>
    </location>
</feature>
<dbReference type="PROSITE" id="PS50885">
    <property type="entry name" value="HAMP"/>
    <property type="match status" value="1"/>
</dbReference>
<dbReference type="PROSITE" id="PS50109">
    <property type="entry name" value="HIS_KIN"/>
    <property type="match status" value="1"/>
</dbReference>
<accession>A0A643F7Z4</accession>
<keyword evidence="6 12" id="KW-0812">Transmembrane</keyword>
<evidence type="ECO:0000313" key="16">
    <source>
        <dbReference type="Proteomes" id="UP000430120"/>
    </source>
</evidence>
<dbReference type="PANTHER" id="PTHR45436:SF1">
    <property type="entry name" value="SENSOR PROTEIN QSEC"/>
    <property type="match status" value="1"/>
</dbReference>
<dbReference type="InterPro" id="IPR004358">
    <property type="entry name" value="Sig_transdc_His_kin-like_C"/>
</dbReference>
<evidence type="ECO:0000256" key="1">
    <source>
        <dbReference type="ARBA" id="ARBA00000085"/>
    </source>
</evidence>
<dbReference type="Pfam" id="PF00512">
    <property type="entry name" value="HisKA"/>
    <property type="match status" value="1"/>
</dbReference>
<evidence type="ECO:0000256" key="3">
    <source>
        <dbReference type="ARBA" id="ARBA00012438"/>
    </source>
</evidence>
<evidence type="ECO:0000256" key="5">
    <source>
        <dbReference type="ARBA" id="ARBA00022679"/>
    </source>
</evidence>
<feature type="compositionally biased region" description="Basic residues" evidence="11">
    <location>
        <begin position="1"/>
        <end position="13"/>
    </location>
</feature>
<dbReference type="CDD" id="cd00082">
    <property type="entry name" value="HisKA"/>
    <property type="match status" value="1"/>
</dbReference>
<evidence type="ECO:0000256" key="9">
    <source>
        <dbReference type="ARBA" id="ARBA00023012"/>
    </source>
</evidence>
<dbReference type="InterPro" id="IPR036097">
    <property type="entry name" value="HisK_dim/P_sf"/>
</dbReference>
<dbReference type="EC" id="2.7.13.3" evidence="3"/>
<evidence type="ECO:0000256" key="12">
    <source>
        <dbReference type="SAM" id="Phobius"/>
    </source>
</evidence>
<evidence type="ECO:0000256" key="10">
    <source>
        <dbReference type="ARBA" id="ARBA00023136"/>
    </source>
</evidence>
<dbReference type="CDD" id="cd00075">
    <property type="entry name" value="HATPase"/>
    <property type="match status" value="1"/>
</dbReference>
<evidence type="ECO:0000256" key="6">
    <source>
        <dbReference type="ARBA" id="ARBA00022692"/>
    </source>
</evidence>
<dbReference type="InterPro" id="IPR003661">
    <property type="entry name" value="HisK_dim/P_dom"/>
</dbReference>
<dbReference type="Pfam" id="PF08521">
    <property type="entry name" value="2CSK_N"/>
    <property type="match status" value="1"/>
</dbReference>
<dbReference type="InterPro" id="IPR036890">
    <property type="entry name" value="HATPase_C_sf"/>
</dbReference>
<evidence type="ECO:0000256" key="4">
    <source>
        <dbReference type="ARBA" id="ARBA00022553"/>
    </source>
</evidence>
<proteinExistence type="predicted"/>
<evidence type="ECO:0000256" key="2">
    <source>
        <dbReference type="ARBA" id="ARBA00004370"/>
    </source>
</evidence>
<dbReference type="SMART" id="SM00388">
    <property type="entry name" value="HisKA"/>
    <property type="match status" value="1"/>
</dbReference>
<dbReference type="PRINTS" id="PR00344">
    <property type="entry name" value="BCTRLSENSOR"/>
</dbReference>
<dbReference type="SUPFAM" id="SSF55874">
    <property type="entry name" value="ATPase domain of HSP90 chaperone/DNA topoisomerase II/histidine kinase"/>
    <property type="match status" value="1"/>
</dbReference>
<evidence type="ECO:0000256" key="11">
    <source>
        <dbReference type="SAM" id="MobiDB-lite"/>
    </source>
</evidence>
<dbReference type="InterPro" id="IPR050428">
    <property type="entry name" value="TCS_sensor_his_kinase"/>
</dbReference>
<name>A0A643F7Z4_IDEDE</name>
<feature type="transmembrane region" description="Helical" evidence="12">
    <location>
        <begin position="58"/>
        <end position="78"/>
    </location>
</feature>
<sequence length="522" mass="56252">MGAGRVRQRHRGLHLAPAGQDRTGRAAPAHAARPGLPAGRGLAVTSAARPPRSLKWRLALWLVVPVLAITPLLGLGLYRLLHGTAMDWLDESLGDTALSLVSLVHAQDGQLSMDVSPATDQALRFDRQDRVFYLALAPGGQALQGDTSLHILAQADAPLAAGHWRFSTRTLEGEPVRLAQLGARCGPGNAVCQMFVAETLHKRDSLQRQLLMATGLVLLMLCALLMLAGWGVIWQGLQPVQRLGQEVERRDLDRLDPLDTAVPAELSPLIAAFNRLFTRLSQAAAHQREFLANAAHQLRTPLTALRTEIDLALLEPHDPQLTPLLQRLQRAVDRSARLAHQMLALARAEAETPQSPQALDLRAVVTQVAQDWVTRLPGGPSEPELDFELQPAPVRGQAFLLRELLENLLHNCACYAGEHPQVTVRTGSEGDLAWLEVEDNGPGIPEAERDAALQRFQRGTGARGTGSGLGLAIAHDIARRHGGQLTLLDARQGPGLRVRVTLPLLPQGTGTGPARPGGNHGG</sequence>
<keyword evidence="9" id="KW-0902">Two-component regulatory system</keyword>
<dbReference type="Pfam" id="PF02518">
    <property type="entry name" value="HATPase_c"/>
    <property type="match status" value="1"/>
</dbReference>
<dbReference type="OrthoDB" id="8583694at2"/>